<gene>
    <name evidence="2" type="ORF">ANCCAN_27849</name>
</gene>
<reference evidence="2 3" key="1">
    <citation type="submission" date="2014-10" db="EMBL/GenBank/DDBJ databases">
        <title>Draft genome of the hookworm Ancylostoma caninum.</title>
        <authorList>
            <person name="Mitreva M."/>
        </authorList>
    </citation>
    <scope>NUCLEOTIDE SEQUENCE [LARGE SCALE GENOMIC DNA]</scope>
    <source>
        <strain evidence="2 3">Baltimore</strain>
    </source>
</reference>
<comment type="caution">
    <text evidence="2">The sequence shown here is derived from an EMBL/GenBank/DDBJ whole genome shotgun (WGS) entry which is preliminary data.</text>
</comment>
<dbReference type="EMBL" id="JOJR01007353">
    <property type="protein sequence ID" value="RCN26423.1"/>
    <property type="molecule type" value="Genomic_DNA"/>
</dbReference>
<evidence type="ECO:0000313" key="2">
    <source>
        <dbReference type="EMBL" id="RCN26423.1"/>
    </source>
</evidence>
<proteinExistence type="predicted"/>
<feature type="region of interest" description="Disordered" evidence="1">
    <location>
        <begin position="1"/>
        <end position="33"/>
    </location>
</feature>
<name>A0A368F2U9_ANCCA</name>
<protein>
    <submittedName>
        <fullName evidence="2">Uncharacterized protein</fullName>
    </submittedName>
</protein>
<keyword evidence="3" id="KW-1185">Reference proteome</keyword>
<dbReference type="Proteomes" id="UP000252519">
    <property type="component" value="Unassembled WGS sequence"/>
</dbReference>
<feature type="compositionally biased region" description="Polar residues" evidence="1">
    <location>
        <begin position="1"/>
        <end position="25"/>
    </location>
</feature>
<dbReference type="AlphaFoldDB" id="A0A368F2U9"/>
<evidence type="ECO:0000256" key="1">
    <source>
        <dbReference type="SAM" id="MobiDB-lite"/>
    </source>
</evidence>
<evidence type="ECO:0000313" key="3">
    <source>
        <dbReference type="Proteomes" id="UP000252519"/>
    </source>
</evidence>
<sequence>MPCSYGNTQFHEPATLHQTWEPSGTESHDETDHTMSIESLYTSLFGFSCDTTVERRDQQCDGLIRHLQDNPMLPIILL</sequence>
<organism evidence="2 3">
    <name type="scientific">Ancylostoma caninum</name>
    <name type="common">Dog hookworm</name>
    <dbReference type="NCBI Taxonomy" id="29170"/>
    <lineage>
        <taxon>Eukaryota</taxon>
        <taxon>Metazoa</taxon>
        <taxon>Ecdysozoa</taxon>
        <taxon>Nematoda</taxon>
        <taxon>Chromadorea</taxon>
        <taxon>Rhabditida</taxon>
        <taxon>Rhabditina</taxon>
        <taxon>Rhabditomorpha</taxon>
        <taxon>Strongyloidea</taxon>
        <taxon>Ancylostomatidae</taxon>
        <taxon>Ancylostomatinae</taxon>
        <taxon>Ancylostoma</taxon>
    </lineage>
</organism>
<accession>A0A368F2U9</accession>